<name>A0ABU0BVB8_9HYPH</name>
<proteinExistence type="predicted"/>
<dbReference type="Proteomes" id="UP001230207">
    <property type="component" value="Unassembled WGS sequence"/>
</dbReference>
<dbReference type="Pfam" id="PF10531">
    <property type="entry name" value="SLBB"/>
    <property type="match status" value="1"/>
</dbReference>
<accession>A0ABU0BVB8</accession>
<evidence type="ECO:0000313" key="5">
    <source>
        <dbReference type="Proteomes" id="UP001230207"/>
    </source>
</evidence>
<dbReference type="PANTHER" id="PTHR33619">
    <property type="entry name" value="POLYSACCHARIDE EXPORT PROTEIN GFCE-RELATED"/>
    <property type="match status" value="1"/>
</dbReference>
<evidence type="ECO:0000259" key="3">
    <source>
        <dbReference type="Pfam" id="PF25994"/>
    </source>
</evidence>
<keyword evidence="5" id="KW-1185">Reference proteome</keyword>
<evidence type="ECO:0000259" key="2">
    <source>
        <dbReference type="Pfam" id="PF10531"/>
    </source>
</evidence>
<feature type="domain" description="Soluble ligand binding" evidence="2">
    <location>
        <begin position="124"/>
        <end position="153"/>
    </location>
</feature>
<protein>
    <submittedName>
        <fullName evidence="4">Polysaccharide export outer membrane protein</fullName>
    </submittedName>
</protein>
<dbReference type="Pfam" id="PF25994">
    <property type="entry name" value="HH_AprE"/>
    <property type="match status" value="1"/>
</dbReference>
<evidence type="ECO:0000256" key="1">
    <source>
        <dbReference type="SAM" id="Coils"/>
    </source>
</evidence>
<feature type="coiled-coil region" evidence="1">
    <location>
        <begin position="309"/>
        <end position="358"/>
    </location>
</feature>
<comment type="caution">
    <text evidence="4">The sequence shown here is derived from an EMBL/GenBank/DDBJ whole genome shotgun (WGS) entry which is preliminary data.</text>
</comment>
<dbReference type="RefSeq" id="WP_307233752.1">
    <property type="nucleotide sequence ID" value="NZ_JAUSVF010000002.1"/>
</dbReference>
<dbReference type="InterPro" id="IPR049712">
    <property type="entry name" value="Poly_export"/>
</dbReference>
<keyword evidence="1" id="KW-0175">Coiled coil</keyword>
<gene>
    <name evidence="4" type="ORF">QO002_004401</name>
</gene>
<reference evidence="4 5" key="1">
    <citation type="submission" date="2023-07" db="EMBL/GenBank/DDBJ databases">
        <title>Genomic Encyclopedia of Type Strains, Phase IV (KMG-IV): sequencing the most valuable type-strain genomes for metagenomic binning, comparative biology and taxonomic classification.</title>
        <authorList>
            <person name="Goeker M."/>
        </authorList>
    </citation>
    <scope>NUCLEOTIDE SEQUENCE [LARGE SCALE GENOMIC DNA]</scope>
    <source>
        <strain evidence="4 5">DSM 1112</strain>
    </source>
</reference>
<dbReference type="InterPro" id="IPR019554">
    <property type="entry name" value="Soluble_ligand-bd"/>
</dbReference>
<feature type="domain" description="AprE-like long alpha-helical hairpin" evidence="3">
    <location>
        <begin position="173"/>
        <end position="356"/>
    </location>
</feature>
<dbReference type="EMBL" id="JAUSVF010000002">
    <property type="protein sequence ID" value="MDQ0322195.1"/>
    <property type="molecule type" value="Genomic_DNA"/>
</dbReference>
<dbReference type="Gene3D" id="3.10.560.10">
    <property type="entry name" value="Outer membrane lipoprotein wza domain like"/>
    <property type="match status" value="1"/>
</dbReference>
<organism evidence="4 5">
    <name type="scientific">Pararhizobium capsulatum DSM 1112</name>
    <dbReference type="NCBI Taxonomy" id="1121113"/>
    <lineage>
        <taxon>Bacteria</taxon>
        <taxon>Pseudomonadati</taxon>
        <taxon>Pseudomonadota</taxon>
        <taxon>Alphaproteobacteria</taxon>
        <taxon>Hyphomicrobiales</taxon>
        <taxon>Rhizobiaceae</taxon>
        <taxon>Rhizobium/Agrobacterium group</taxon>
        <taxon>Pararhizobium</taxon>
    </lineage>
</organism>
<dbReference type="PANTHER" id="PTHR33619:SF3">
    <property type="entry name" value="POLYSACCHARIDE EXPORT PROTEIN GFCE-RELATED"/>
    <property type="match status" value="1"/>
</dbReference>
<dbReference type="InterPro" id="IPR058781">
    <property type="entry name" value="HH_AprE-like"/>
</dbReference>
<sequence>MLGYSVLHIFSPRSTGLALSIVSLIASGAPVFADSPGLPPQTKVRINIVQWMPTKGAYEKWDALGGEFQISQMGTLTLPVIGTLSVDKLDSEALAAEIATRLKAKIGLSETPEATVEIVDYPPVYVVGDVATPGEYKFQTGLTVLQALAMGGGERRLTEGSQSSLGTTELVGQLREMDNGILRGEIRIARLHAEMAGEKRIAFDPPMPRDKALAESIFKQEEALFKARANVLARQAKSFSELRVLLEAEIGTTEKKILGNDADIASVEKELAAMKSLVERGIALPTRQSDLERTLRSYHADRLDMVTAIMRARQNISEATRNLDGLYDRQLTEVAADLQLQQANLDQLQLKRETAQRLLLDSLAHGDPAVDQAGGSTLSYTVIRHTGDKVGQIPADETTLLQPGDVVRVAKSTAGSADVKTMDVLPQEESQ</sequence>
<evidence type="ECO:0000313" key="4">
    <source>
        <dbReference type="EMBL" id="MDQ0322195.1"/>
    </source>
</evidence>